<feature type="domain" description="ACT" evidence="1">
    <location>
        <begin position="110"/>
        <end position="187"/>
    </location>
</feature>
<name>A0A090V8I3_9FLAO</name>
<organism evidence="2 3">
    <name type="scientific">Algibacter lectus</name>
    <dbReference type="NCBI Taxonomy" id="221126"/>
    <lineage>
        <taxon>Bacteria</taxon>
        <taxon>Pseudomonadati</taxon>
        <taxon>Bacteroidota</taxon>
        <taxon>Flavobacteriia</taxon>
        <taxon>Flavobacteriales</taxon>
        <taxon>Flavobacteriaceae</taxon>
        <taxon>Algibacter</taxon>
    </lineage>
</organism>
<dbReference type="Pfam" id="PF13291">
    <property type="entry name" value="ACT_4"/>
    <property type="match status" value="1"/>
</dbReference>
<sequence length="188" mass="21061">MLKAYAASRSNALMSFLKSKITRKANINTDELEKDEITAKYDAVVFNKEEEKLDYKLATCCHPIPGDDVFGFLTVSDGLKVHKMNCPNALSLQSNYAYRIMPAKWIDSSQQEFLAHISLTGIDHIGLVNDITTIISENMSVNMKSISFQSDDGLFSGKIDVVVKNKTLLKKLLDRLKKINGIDKVTRV</sequence>
<dbReference type="InterPro" id="IPR045865">
    <property type="entry name" value="ACT-like_dom_sf"/>
</dbReference>
<proteinExistence type="predicted"/>
<protein>
    <submittedName>
        <fullName evidence="2">GTP pyrophosphokinase</fullName>
        <ecNumber evidence="2">2.7.6.5</ecNumber>
        <ecNumber evidence="2">3.1.7.2</ecNumber>
    </submittedName>
</protein>
<dbReference type="SUPFAM" id="SSF55021">
    <property type="entry name" value="ACT-like"/>
    <property type="match status" value="1"/>
</dbReference>
<comment type="caution">
    <text evidence="2">The sequence shown here is derived from an EMBL/GenBank/DDBJ whole genome shotgun (WGS) entry which is preliminary data.</text>
</comment>
<gene>
    <name evidence="2" type="ORF">JCM19300_4126</name>
</gene>
<evidence type="ECO:0000313" key="2">
    <source>
        <dbReference type="EMBL" id="GAL61180.1"/>
    </source>
</evidence>
<dbReference type="EMBL" id="BBNQ01000002">
    <property type="protein sequence ID" value="GAL61180.1"/>
    <property type="molecule type" value="Genomic_DNA"/>
</dbReference>
<keyword evidence="2" id="KW-0808">Transferase</keyword>
<keyword evidence="2" id="KW-0418">Kinase</keyword>
<dbReference type="RefSeq" id="WP_238568289.1">
    <property type="nucleotide sequence ID" value="NZ_BBNQ01000002.1"/>
</dbReference>
<dbReference type="AlphaFoldDB" id="A0A090V8I3"/>
<dbReference type="InterPro" id="IPR002912">
    <property type="entry name" value="ACT_dom"/>
</dbReference>
<dbReference type="GO" id="GO:0008728">
    <property type="term" value="F:GTP diphosphokinase activity"/>
    <property type="evidence" value="ECO:0007669"/>
    <property type="project" value="UniProtKB-EC"/>
</dbReference>
<dbReference type="EC" id="3.1.7.2" evidence="2"/>
<evidence type="ECO:0000313" key="3">
    <source>
        <dbReference type="Proteomes" id="UP000029644"/>
    </source>
</evidence>
<dbReference type="GO" id="GO:0016301">
    <property type="term" value="F:kinase activity"/>
    <property type="evidence" value="ECO:0007669"/>
    <property type="project" value="UniProtKB-KW"/>
</dbReference>
<keyword evidence="2" id="KW-0378">Hydrolase</keyword>
<dbReference type="GO" id="GO:0008893">
    <property type="term" value="F:guanosine-3',5'-bis(diphosphate) 3'-diphosphatase activity"/>
    <property type="evidence" value="ECO:0007669"/>
    <property type="project" value="UniProtKB-EC"/>
</dbReference>
<dbReference type="Proteomes" id="UP000029644">
    <property type="component" value="Unassembled WGS sequence"/>
</dbReference>
<evidence type="ECO:0000259" key="1">
    <source>
        <dbReference type="Pfam" id="PF13291"/>
    </source>
</evidence>
<accession>A0A090V8I3</accession>
<reference evidence="2 3" key="1">
    <citation type="journal article" date="2014" name="Genome Announc.">
        <title>Draft Genome Sequences of Marine Flavobacterium Algibacter lectus Strains SS8 and NR4.</title>
        <authorList>
            <person name="Takatani N."/>
            <person name="Nakanishi M."/>
            <person name="Meirelles P."/>
            <person name="Mino S."/>
            <person name="Suda W."/>
            <person name="Oshima K."/>
            <person name="Hattori M."/>
            <person name="Ohkuma M."/>
            <person name="Hosokawa M."/>
            <person name="Miyashita K."/>
            <person name="Thompson F.L."/>
            <person name="Niwa A."/>
            <person name="Sawabe T."/>
            <person name="Sawabe T."/>
        </authorList>
    </citation>
    <scope>NUCLEOTIDE SEQUENCE [LARGE SCALE GENOMIC DNA]</scope>
    <source>
        <strain evidence="2 3">JCM 19300</strain>
    </source>
</reference>
<dbReference type="Gene3D" id="3.30.70.260">
    <property type="match status" value="1"/>
</dbReference>
<dbReference type="EC" id="2.7.6.5" evidence="2"/>